<evidence type="ECO:0000313" key="4">
    <source>
        <dbReference type="Proteomes" id="UP000028821"/>
    </source>
</evidence>
<dbReference type="InterPro" id="IPR027417">
    <property type="entry name" value="P-loop_NTPase"/>
</dbReference>
<dbReference type="OrthoDB" id="63533at2759"/>
<reference evidence="3 4" key="1">
    <citation type="submission" date="2014-04" db="EMBL/GenBank/DDBJ databases">
        <authorList>
            <person name="Sibley D."/>
            <person name="Venepally P."/>
            <person name="Karamycheva S."/>
            <person name="Hadjithomas M."/>
            <person name="Khan A."/>
            <person name="Brunk B."/>
            <person name="Roos D."/>
            <person name="Caler E."/>
            <person name="Lorenzi H."/>
        </authorList>
    </citation>
    <scope>NUCLEOTIDE SEQUENCE [LARGE SCALE GENOMIC DNA]</scope>
    <source>
        <strain evidence="3 4">MAS</strain>
    </source>
</reference>
<dbReference type="GO" id="GO:0005525">
    <property type="term" value="F:GTP binding"/>
    <property type="evidence" value="ECO:0007669"/>
    <property type="project" value="InterPro"/>
</dbReference>
<dbReference type="PROSITE" id="PS51419">
    <property type="entry name" value="RAB"/>
    <property type="match status" value="1"/>
</dbReference>
<dbReference type="EMBL" id="AEXC02000823">
    <property type="protein sequence ID" value="KFH15644.1"/>
    <property type="molecule type" value="Genomic_DNA"/>
</dbReference>
<keyword evidence="1" id="KW-0547">Nucleotide-binding</keyword>
<dbReference type="PROSITE" id="PS51421">
    <property type="entry name" value="RAS"/>
    <property type="match status" value="1"/>
</dbReference>
<feature type="region of interest" description="Disordered" evidence="2">
    <location>
        <begin position="156"/>
        <end position="175"/>
    </location>
</feature>
<dbReference type="InterPro" id="IPR001806">
    <property type="entry name" value="Small_GTPase"/>
</dbReference>
<dbReference type="AlphaFoldDB" id="A0A086QSR2"/>
<dbReference type="Gene3D" id="3.40.50.300">
    <property type="entry name" value="P-loop containing nucleotide triphosphate hydrolases"/>
    <property type="match status" value="1"/>
</dbReference>
<evidence type="ECO:0000313" key="3">
    <source>
        <dbReference type="EMBL" id="KFH15644.1"/>
    </source>
</evidence>
<protein>
    <submittedName>
        <fullName evidence="3">Rab5B protein</fullName>
    </submittedName>
</protein>
<dbReference type="PANTHER" id="PTHR47978">
    <property type="match status" value="1"/>
</dbReference>
<organism evidence="3 4">
    <name type="scientific">Toxoplasma gondii MAS</name>
    <dbReference type="NCBI Taxonomy" id="943118"/>
    <lineage>
        <taxon>Eukaryota</taxon>
        <taxon>Sar</taxon>
        <taxon>Alveolata</taxon>
        <taxon>Apicomplexa</taxon>
        <taxon>Conoidasida</taxon>
        <taxon>Coccidia</taxon>
        <taxon>Eucoccidiorida</taxon>
        <taxon>Eimeriorina</taxon>
        <taxon>Sarcocystidae</taxon>
        <taxon>Toxoplasma</taxon>
    </lineage>
</organism>
<dbReference type="VEuPathDB" id="ToxoDB:TGMAS_207460"/>
<accession>A0A086QSR2</accession>
<name>A0A086QSR2_TOXGO</name>
<evidence type="ECO:0000256" key="2">
    <source>
        <dbReference type="SAM" id="MobiDB-lite"/>
    </source>
</evidence>
<proteinExistence type="predicted"/>
<dbReference type="Proteomes" id="UP000028821">
    <property type="component" value="Unassembled WGS sequence"/>
</dbReference>
<dbReference type="GO" id="GO:0003924">
    <property type="term" value="F:GTPase activity"/>
    <property type="evidence" value="ECO:0007669"/>
    <property type="project" value="InterPro"/>
</dbReference>
<comment type="caution">
    <text evidence="3">The sequence shown here is derived from an EMBL/GenBank/DDBJ whole genome shotgun (WGS) entry which is preliminary data.</text>
</comment>
<dbReference type="PRINTS" id="PR00449">
    <property type="entry name" value="RASTRNSFRMNG"/>
</dbReference>
<dbReference type="Pfam" id="PF00071">
    <property type="entry name" value="Ras"/>
    <property type="match status" value="1"/>
</dbReference>
<dbReference type="SMART" id="SM00174">
    <property type="entry name" value="RHO"/>
    <property type="match status" value="1"/>
</dbReference>
<dbReference type="FunFam" id="3.40.50.300:FF:000808">
    <property type="entry name" value="Small GTP-binding protein, putative"/>
    <property type="match status" value="1"/>
</dbReference>
<dbReference type="SMART" id="SM00175">
    <property type="entry name" value="RAB"/>
    <property type="match status" value="1"/>
</dbReference>
<evidence type="ECO:0000256" key="1">
    <source>
        <dbReference type="ARBA" id="ARBA00022741"/>
    </source>
</evidence>
<dbReference type="SMART" id="SM00173">
    <property type="entry name" value="RAS"/>
    <property type="match status" value="1"/>
</dbReference>
<gene>
    <name evidence="3" type="ORF">TGMAS_207460</name>
</gene>
<dbReference type="NCBIfam" id="TIGR00231">
    <property type="entry name" value="small_GTP"/>
    <property type="match status" value="1"/>
</dbReference>
<dbReference type="InterPro" id="IPR005225">
    <property type="entry name" value="Small_GTP-bd"/>
</dbReference>
<dbReference type="SUPFAM" id="SSF52540">
    <property type="entry name" value="P-loop containing nucleoside triphosphate hydrolases"/>
    <property type="match status" value="1"/>
</dbReference>
<sequence>MGCTASSTASAGGESQLRMTNAGGSLDDGFSERLNLEAKIVLLGDSGVGKSSLALRFCRGRFPQYHEVTIGAAFLQQTIRVGDDGSQLKLYIWDTGGQERFRAMAPLYYRDAAGAVVVYDVTNPASMDAVRFWVEELKQRGPANCCIAVAANKSDSMENSENAEPPPEEGTAGVDVEAERRAEMKKYCAAEGMLFVECSAKTGCNVGLLFEQLAKEVFEQLKQSMMEL</sequence>